<comment type="similarity">
    <text evidence="3">Belongs to the aldehyde dehydrogenase family.</text>
</comment>
<feature type="domain" description="Aldehyde dehydrogenase" evidence="4">
    <location>
        <begin position="10"/>
        <end position="474"/>
    </location>
</feature>
<protein>
    <submittedName>
        <fullName evidence="5">Aldehyde dehydrogenase family protein</fullName>
    </submittedName>
</protein>
<gene>
    <name evidence="5" type="ORF">ACFSTE_11260</name>
</gene>
<reference evidence="6" key="1">
    <citation type="journal article" date="2019" name="Int. J. Syst. Evol. Microbiol.">
        <title>The Global Catalogue of Microorganisms (GCM) 10K type strain sequencing project: providing services to taxonomists for standard genome sequencing and annotation.</title>
        <authorList>
            <consortium name="The Broad Institute Genomics Platform"/>
            <consortium name="The Broad Institute Genome Sequencing Center for Infectious Disease"/>
            <person name="Wu L."/>
            <person name="Ma J."/>
        </authorList>
    </citation>
    <scope>NUCLEOTIDE SEQUENCE [LARGE SCALE GENOMIC DNA]</scope>
    <source>
        <strain evidence="6">KCTC 42423</strain>
    </source>
</reference>
<dbReference type="Pfam" id="PF00171">
    <property type="entry name" value="Aldedh"/>
    <property type="match status" value="1"/>
</dbReference>
<dbReference type="Gene3D" id="3.40.309.10">
    <property type="entry name" value="Aldehyde Dehydrogenase, Chain A, domain 2"/>
    <property type="match status" value="1"/>
</dbReference>
<dbReference type="InterPro" id="IPR029510">
    <property type="entry name" value="Ald_DH_CS_GLU"/>
</dbReference>
<dbReference type="Proteomes" id="UP001597459">
    <property type="component" value="Unassembled WGS sequence"/>
</dbReference>
<dbReference type="EMBL" id="JBHULX010000021">
    <property type="protein sequence ID" value="MFD2591404.1"/>
    <property type="molecule type" value="Genomic_DNA"/>
</dbReference>
<dbReference type="InterPro" id="IPR015590">
    <property type="entry name" value="Aldehyde_DH_dom"/>
</dbReference>
<dbReference type="InterPro" id="IPR016161">
    <property type="entry name" value="Ald_DH/histidinol_DH"/>
</dbReference>
<feature type="active site" evidence="2">
    <location>
        <position position="250"/>
    </location>
</feature>
<comment type="caution">
    <text evidence="5">The sequence shown here is derived from an EMBL/GenBank/DDBJ whole genome shotgun (WGS) entry which is preliminary data.</text>
</comment>
<dbReference type="InterPro" id="IPR016162">
    <property type="entry name" value="Ald_DH_N"/>
</dbReference>
<dbReference type="SUPFAM" id="SSF53720">
    <property type="entry name" value="ALDH-like"/>
    <property type="match status" value="1"/>
</dbReference>
<organism evidence="5 6">
    <name type="scientific">Aquimarina hainanensis</name>
    <dbReference type="NCBI Taxonomy" id="1578017"/>
    <lineage>
        <taxon>Bacteria</taxon>
        <taxon>Pseudomonadati</taxon>
        <taxon>Bacteroidota</taxon>
        <taxon>Flavobacteriia</taxon>
        <taxon>Flavobacteriales</taxon>
        <taxon>Flavobacteriaceae</taxon>
        <taxon>Aquimarina</taxon>
    </lineage>
</organism>
<evidence type="ECO:0000256" key="3">
    <source>
        <dbReference type="RuleBase" id="RU003345"/>
    </source>
</evidence>
<evidence type="ECO:0000256" key="2">
    <source>
        <dbReference type="PROSITE-ProRule" id="PRU10007"/>
    </source>
</evidence>
<sequence length="478" mass="51627">MKSNFINGKWIDGSSDVTFSIHNPATEEEIQTISEAGNIDIDTAINAAHYQIYQGDWYKMLPNKKEAVLLKYADIIEQHTTELSELLVAEHGKLLADAQKEVGATVNCFRYYAGWATKIEGSTLGVSLSGGNHFAYTQKEPIGVVAAIAPWNVPMMMYAWKIAPALACGCAVVFKPSEETPLTALRLAELSQEAGIPDGVINVVNGRGATVGNYLINHPKVHKITFTGSSQVGKNIGKQAGQNLKEFTLELGGKNPVLVLDDADLNSLPKGTTKGIFYNQGQVCVSGSRIYLPKQKYDTILSDIGDIAKTMKVGHGMDQTSQMGPLVSKSHMEHVIKYIDSGIAAGAEVIAGGNKLYNKGYYVAPTVFSNPDNHKIDILKQEIFGPVLVAVSYDGLDDLIQKANDTPYGLAASIWTKNVSNMHYLLSKLHAGMIYVNSPVRSDPNLPLGGFKQSGIGNELGKASIAAFTRSKSVVISY</sequence>
<evidence type="ECO:0000259" key="4">
    <source>
        <dbReference type="Pfam" id="PF00171"/>
    </source>
</evidence>
<proteinExistence type="inferred from homology"/>
<dbReference type="Gene3D" id="3.40.605.10">
    <property type="entry name" value="Aldehyde Dehydrogenase, Chain A, domain 1"/>
    <property type="match status" value="1"/>
</dbReference>
<evidence type="ECO:0000313" key="6">
    <source>
        <dbReference type="Proteomes" id="UP001597459"/>
    </source>
</evidence>
<dbReference type="InterPro" id="IPR016163">
    <property type="entry name" value="Ald_DH_C"/>
</dbReference>
<keyword evidence="1 3" id="KW-0560">Oxidoreductase</keyword>
<dbReference type="PANTHER" id="PTHR11699">
    <property type="entry name" value="ALDEHYDE DEHYDROGENASE-RELATED"/>
    <property type="match status" value="1"/>
</dbReference>
<accession>A0ABW5N951</accession>
<dbReference type="PROSITE" id="PS00687">
    <property type="entry name" value="ALDEHYDE_DEHYDR_GLU"/>
    <property type="match status" value="1"/>
</dbReference>
<evidence type="ECO:0000313" key="5">
    <source>
        <dbReference type="EMBL" id="MFD2591404.1"/>
    </source>
</evidence>
<keyword evidence="6" id="KW-1185">Reference proteome</keyword>
<name>A0ABW5N951_9FLAO</name>
<evidence type="ECO:0000256" key="1">
    <source>
        <dbReference type="ARBA" id="ARBA00023002"/>
    </source>
</evidence>
<dbReference type="RefSeq" id="WP_176028955.1">
    <property type="nucleotide sequence ID" value="NZ_JBHSJV010000001.1"/>
</dbReference>